<sequence>MHHHEDLPFPEPTRHSAGTTATDTLGAHIRAGDADREVVSRRLSRAVADGRLSLTEYDSRLQLLYRAVTRGELAEIVSDLPASDARSEPKRQWRQSIPAWVVIMWMPWGAVNLLCLAIWLATGAGYFWPFWVAVPWGCALLIPSVIGVFASGGAHGGRNSTASGAADLRRSCSAASRPSRSAQQWSSAAT</sequence>
<keyword evidence="2" id="KW-0812">Transmembrane</keyword>
<feature type="transmembrane region" description="Helical" evidence="2">
    <location>
        <begin position="126"/>
        <end position="150"/>
    </location>
</feature>
<organism evidence="5">
    <name type="scientific">Mycolicibacterium mucogenicum DSM 44124</name>
    <dbReference type="NCBI Taxonomy" id="1226753"/>
    <lineage>
        <taxon>Bacteria</taxon>
        <taxon>Bacillati</taxon>
        <taxon>Actinomycetota</taxon>
        <taxon>Actinomycetes</taxon>
        <taxon>Mycobacteriales</taxon>
        <taxon>Mycobacteriaceae</taxon>
        <taxon>Mycolicibacterium</taxon>
    </lineage>
</organism>
<dbReference type="InterPro" id="IPR012551">
    <property type="entry name" value="DUF1707_SHOCT-like"/>
</dbReference>
<dbReference type="PANTHER" id="PTHR40763:SF5">
    <property type="entry name" value="MEMBRANE PROTEIN"/>
    <property type="match status" value="1"/>
</dbReference>
<proteinExistence type="predicted"/>
<protein>
    <submittedName>
        <fullName evidence="5">DUF1707 domain-containing protein</fullName>
    </submittedName>
</protein>
<evidence type="ECO:0000259" key="3">
    <source>
        <dbReference type="Pfam" id="PF08044"/>
    </source>
</evidence>
<keyword evidence="2" id="KW-1133">Transmembrane helix</keyword>
<feature type="region of interest" description="Disordered" evidence="1">
    <location>
        <begin position="1"/>
        <end position="20"/>
    </location>
</feature>
<dbReference type="PANTHER" id="PTHR40763">
    <property type="entry name" value="MEMBRANE PROTEIN-RELATED"/>
    <property type="match status" value="1"/>
</dbReference>
<accession>A0A8H2JG71</accession>
<dbReference type="EMBL" id="CP062008">
    <property type="protein sequence ID" value="QPG68045.1"/>
    <property type="molecule type" value="Genomic_DNA"/>
</dbReference>
<keyword evidence="2" id="KW-0472">Membrane</keyword>
<dbReference type="AlphaFoldDB" id="A0A8H2JG71"/>
<evidence type="ECO:0000256" key="1">
    <source>
        <dbReference type="SAM" id="MobiDB-lite"/>
    </source>
</evidence>
<reference evidence="5" key="1">
    <citation type="submission" date="2018-01" db="EMBL/GenBank/DDBJ databases">
        <title>Comparative genomics of Mycobacterium mucogenicum and Mycobacterium neoaurum clade members emphasizing tRNA and non-coding RNA.</title>
        <authorList>
            <person name="Behra P.R.K."/>
            <person name="Pettersson B.M.F."/>
            <person name="Das S."/>
            <person name="Dasgupta S."/>
            <person name="Kirsebom L.A."/>
        </authorList>
    </citation>
    <scope>NUCLEOTIDE SEQUENCE</scope>
    <source>
        <strain evidence="5">DSM 44124</strain>
    </source>
</reference>
<dbReference type="Proteomes" id="UP000309231">
    <property type="component" value="Chromosome"/>
</dbReference>
<feature type="region of interest" description="Disordered" evidence="1">
    <location>
        <begin position="171"/>
        <end position="190"/>
    </location>
</feature>
<dbReference type="Pfam" id="PF08044">
    <property type="entry name" value="DUF1707"/>
    <property type="match status" value="1"/>
</dbReference>
<dbReference type="EMBL" id="POTL01000001">
    <property type="protein sequence ID" value="TLH54581.1"/>
    <property type="molecule type" value="Genomic_DNA"/>
</dbReference>
<reference evidence="4 6" key="3">
    <citation type="journal article" date="2019" name="Sci. Rep.">
        <title>Insight into the biology of Mycobacterium mucogenicum and Mycobacterium neoaurum clade members.</title>
        <authorList>
            <person name="Behra P.R.K."/>
            <person name="Pettersson B.M.F."/>
            <person name="Ramesh M."/>
            <person name="Dasgupta S."/>
            <person name="Kirsebom L.A."/>
        </authorList>
    </citation>
    <scope>NUCLEOTIDE SEQUENCE [LARGE SCALE GENOMIC DNA]</scope>
    <source>
        <strain evidence="4 6">DSM 44124</strain>
    </source>
</reference>
<dbReference type="RefSeq" id="WP_082371223.1">
    <property type="nucleotide sequence ID" value="NZ_ANBS01000042.1"/>
</dbReference>
<evidence type="ECO:0000313" key="6">
    <source>
        <dbReference type="Proteomes" id="UP000309231"/>
    </source>
</evidence>
<feature type="domain" description="DUF1707" evidence="3">
    <location>
        <begin position="29"/>
        <end position="81"/>
    </location>
</feature>
<gene>
    <name evidence="4" type="ORF">C1S78_021455</name>
    <name evidence="5" type="ORF">C1S78_21400</name>
</gene>
<dbReference type="GeneID" id="76727514"/>
<dbReference type="KEGG" id="mmuc:C1S78_021455"/>
<evidence type="ECO:0000313" key="5">
    <source>
        <dbReference type="EMBL" id="TLH54581.1"/>
    </source>
</evidence>
<name>A0A8H2JG71_MYCMU</name>
<evidence type="ECO:0000313" key="4">
    <source>
        <dbReference type="EMBL" id="QPG68045.1"/>
    </source>
</evidence>
<reference evidence="4 6" key="2">
    <citation type="journal article" date="2019" name="BMC Evol. Biol.">
        <title>Comparative genomics of Mycobacterium mucogenicum and Mycobacterium neoaurum clade members emphasizing tRNA and non-coding RNA.</title>
        <authorList>
            <person name="Behra P.R.K."/>
            <person name="Pettersson B.M.F."/>
            <person name="Das S."/>
            <person name="Dasgupta S."/>
            <person name="Kirsebom L.A."/>
        </authorList>
    </citation>
    <scope>NUCLEOTIDE SEQUENCE [LARGE SCALE GENOMIC DNA]</scope>
    <source>
        <strain evidence="4 6">DSM 44124</strain>
    </source>
</reference>
<feature type="transmembrane region" description="Helical" evidence="2">
    <location>
        <begin position="97"/>
        <end position="120"/>
    </location>
</feature>
<evidence type="ECO:0000256" key="2">
    <source>
        <dbReference type="SAM" id="Phobius"/>
    </source>
</evidence>
<keyword evidence="6" id="KW-1185">Reference proteome</keyword>